<organism evidence="9">
    <name type="scientific">uncultured bacterium</name>
    <name type="common">gcode 4</name>
    <dbReference type="NCBI Taxonomy" id="1234023"/>
    <lineage>
        <taxon>Bacteria</taxon>
        <taxon>environmental samples</taxon>
    </lineage>
</organism>
<dbReference type="GO" id="GO:0001510">
    <property type="term" value="P:RNA methylation"/>
    <property type="evidence" value="ECO:0007669"/>
    <property type="project" value="InterPro"/>
</dbReference>
<dbReference type="PRINTS" id="PR02008">
    <property type="entry name" value="RCMTFAMILY"/>
</dbReference>
<dbReference type="InterPro" id="IPR049560">
    <property type="entry name" value="MeTrfase_RsmB-F_NOP2_cat"/>
</dbReference>
<dbReference type="GO" id="GO:0003723">
    <property type="term" value="F:RNA binding"/>
    <property type="evidence" value="ECO:0007669"/>
    <property type="project" value="UniProtKB-UniRule"/>
</dbReference>
<feature type="domain" description="SAM-dependent MTase RsmB/NOP-type" evidence="8">
    <location>
        <begin position="24"/>
        <end position="312"/>
    </location>
</feature>
<dbReference type="Pfam" id="PF01189">
    <property type="entry name" value="Methyltr_RsmB-F"/>
    <property type="match status" value="1"/>
</dbReference>
<dbReference type="EMBL" id="AMFJ01000078">
    <property type="protein sequence ID" value="EKE29905.1"/>
    <property type="molecule type" value="Genomic_DNA"/>
</dbReference>
<evidence type="ECO:0000256" key="4">
    <source>
        <dbReference type="ARBA" id="ARBA00022679"/>
    </source>
</evidence>
<dbReference type="AlphaFoldDB" id="K2H234"/>
<dbReference type="InterPro" id="IPR018314">
    <property type="entry name" value="RsmB/NOL1/NOP2-like_CS"/>
</dbReference>
<feature type="binding site" evidence="7">
    <location>
        <position position="186"/>
    </location>
    <ligand>
        <name>S-adenosyl-L-methionine</name>
        <dbReference type="ChEBI" id="CHEBI:59789"/>
    </ligand>
</feature>
<feature type="binding site" evidence="7">
    <location>
        <position position="140"/>
    </location>
    <ligand>
        <name>S-adenosyl-L-methionine</name>
        <dbReference type="ChEBI" id="CHEBI:59789"/>
    </ligand>
</feature>
<keyword evidence="4 7" id="KW-0808">Transferase</keyword>
<dbReference type="PROSITE" id="PS01153">
    <property type="entry name" value="NOL1_NOP2_SUN"/>
    <property type="match status" value="1"/>
</dbReference>
<dbReference type="InterPro" id="IPR029063">
    <property type="entry name" value="SAM-dependent_MTases_sf"/>
</dbReference>
<dbReference type="SUPFAM" id="SSF53335">
    <property type="entry name" value="S-adenosyl-L-methionine-dependent methyltransferases"/>
    <property type="match status" value="1"/>
</dbReference>
<dbReference type="InterPro" id="IPR031341">
    <property type="entry name" value="Methyltr_RsmF_N"/>
</dbReference>
<dbReference type="InterPro" id="IPR023267">
    <property type="entry name" value="RCMT"/>
</dbReference>
<evidence type="ECO:0000256" key="3">
    <source>
        <dbReference type="ARBA" id="ARBA00022603"/>
    </source>
</evidence>
<sequence>MKNLPQEFLERLKKIYSEEDYQEILKWFEAERITSFRINTLMSDKKEVEDYLNANDMSFTIADFSEIAYIIDKKHEFTLKWSKLFYSGKIYVQWIASQIPAIVLSPVKWDIILDVTAAPWSKTTQMAAMTNNSCRIVAAEKNQIRFDKLNYNLKLQWVTCTQTVKIDALDLSKNFEPETFDKILLDAPCSAEWRININNEKTFWFWTIENIRKKHELQMDLIEHVIPLLKKWGTLVYSTCTLAPEENEEVIDAVLKRNFNISLAEIDFTLPNSLPWIIEFWSKKYSRDLSKALRISPSELSEWFFIAKLIKD</sequence>
<gene>
    <name evidence="9" type="ORF">ACD_2C00078G0001</name>
</gene>
<dbReference type="PANTHER" id="PTHR22807">
    <property type="entry name" value="NOP2 YEAST -RELATED NOL1/NOP2/FMU SUN DOMAIN-CONTAINING"/>
    <property type="match status" value="1"/>
</dbReference>
<comment type="caution">
    <text evidence="7">Lacks conserved residue(s) required for the propagation of feature annotation.</text>
</comment>
<evidence type="ECO:0000256" key="6">
    <source>
        <dbReference type="ARBA" id="ARBA00022884"/>
    </source>
</evidence>
<evidence type="ECO:0000256" key="7">
    <source>
        <dbReference type="PROSITE-ProRule" id="PRU01023"/>
    </source>
</evidence>
<keyword evidence="3 7" id="KW-0489">Methyltransferase</keyword>
<reference evidence="9" key="1">
    <citation type="journal article" date="2012" name="Science">
        <title>Fermentation, hydrogen, and sulfur metabolism in multiple uncultivated bacterial phyla.</title>
        <authorList>
            <person name="Wrighton K.C."/>
            <person name="Thomas B.C."/>
            <person name="Sharon I."/>
            <person name="Miller C.S."/>
            <person name="Castelle C.J."/>
            <person name="VerBerkmoes N.C."/>
            <person name="Wilkins M.J."/>
            <person name="Hettich R.L."/>
            <person name="Lipton M.S."/>
            <person name="Williams K.H."/>
            <person name="Long P.E."/>
            <person name="Banfield J.F."/>
        </authorList>
    </citation>
    <scope>NUCLEOTIDE SEQUENCE [LARGE SCALE GENOMIC DNA]</scope>
</reference>
<dbReference type="Gene3D" id="3.40.50.150">
    <property type="entry name" value="Vaccinia Virus protein VP39"/>
    <property type="match status" value="1"/>
</dbReference>
<evidence type="ECO:0000256" key="1">
    <source>
        <dbReference type="ARBA" id="ARBA00007494"/>
    </source>
</evidence>
<accession>K2H234</accession>
<comment type="similarity">
    <text evidence="1 7">Belongs to the class I-like SAM-binding methyltransferase superfamily. RsmB/NOP family.</text>
</comment>
<dbReference type="PROSITE" id="PS51686">
    <property type="entry name" value="SAM_MT_RSMB_NOP"/>
    <property type="match status" value="1"/>
</dbReference>
<evidence type="ECO:0000256" key="5">
    <source>
        <dbReference type="ARBA" id="ARBA00022691"/>
    </source>
</evidence>
<evidence type="ECO:0000256" key="2">
    <source>
        <dbReference type="ARBA" id="ARBA00022490"/>
    </source>
</evidence>
<dbReference type="Pfam" id="PF17125">
    <property type="entry name" value="Methyltr_RsmF_N"/>
    <property type="match status" value="1"/>
</dbReference>
<evidence type="ECO:0000313" key="9">
    <source>
        <dbReference type="EMBL" id="EKE29905.1"/>
    </source>
</evidence>
<feature type="binding site" evidence="7">
    <location>
        <position position="167"/>
    </location>
    <ligand>
        <name>S-adenosyl-L-methionine</name>
        <dbReference type="ChEBI" id="CHEBI:59789"/>
    </ligand>
</feature>
<evidence type="ECO:0000259" key="8">
    <source>
        <dbReference type="PROSITE" id="PS51686"/>
    </source>
</evidence>
<feature type="active site" description="Nucleophile" evidence="7">
    <location>
        <position position="240"/>
    </location>
</feature>
<keyword evidence="5 7" id="KW-0949">S-adenosyl-L-methionine</keyword>
<dbReference type="GO" id="GO:0008173">
    <property type="term" value="F:RNA methyltransferase activity"/>
    <property type="evidence" value="ECO:0007669"/>
    <property type="project" value="InterPro"/>
</dbReference>
<proteinExistence type="inferred from homology"/>
<comment type="caution">
    <text evidence="9">The sequence shown here is derived from an EMBL/GenBank/DDBJ whole genome shotgun (WGS) entry which is preliminary data.</text>
</comment>
<dbReference type="PANTHER" id="PTHR22807:SF30">
    <property type="entry name" value="28S RRNA (CYTOSINE(4447)-C(5))-METHYLTRANSFERASE-RELATED"/>
    <property type="match status" value="1"/>
</dbReference>
<name>K2H234_9BACT</name>
<keyword evidence="2" id="KW-0963">Cytoplasm</keyword>
<dbReference type="InterPro" id="IPR001678">
    <property type="entry name" value="MeTrfase_RsmB-F_NOP2_dom"/>
</dbReference>
<protein>
    <submittedName>
        <fullName evidence="9">Fmu (Sun) protein</fullName>
    </submittedName>
</protein>
<keyword evidence="6 7" id="KW-0694">RNA-binding</keyword>